<keyword evidence="1" id="KW-1133">Transmembrane helix</keyword>
<name>A0A1M5W8Y0_9FIRM</name>
<keyword evidence="1" id="KW-0472">Membrane</keyword>
<evidence type="ECO:0000313" key="3">
    <source>
        <dbReference type="EMBL" id="SHH83925.1"/>
    </source>
</evidence>
<evidence type="ECO:0000256" key="1">
    <source>
        <dbReference type="SAM" id="Phobius"/>
    </source>
</evidence>
<gene>
    <name evidence="3" type="ORF">SAMN02745823_01128</name>
</gene>
<evidence type="ECO:0000259" key="2">
    <source>
        <dbReference type="Pfam" id="PF14751"/>
    </source>
</evidence>
<dbReference type="AlphaFoldDB" id="A0A1M5W8Y0"/>
<dbReference type="STRING" id="1123282.SAMN02745823_01128"/>
<accession>A0A1M5W8Y0</accession>
<dbReference type="Pfam" id="PF14751">
    <property type="entry name" value="DUF4474"/>
    <property type="match status" value="1"/>
</dbReference>
<keyword evidence="1" id="KW-0812">Transmembrane</keyword>
<keyword evidence="4" id="KW-1185">Reference proteome</keyword>
<dbReference type="OrthoDB" id="1863351at2"/>
<dbReference type="RefSeq" id="WP_073076686.1">
    <property type="nucleotide sequence ID" value="NZ_FQXV01000003.1"/>
</dbReference>
<organism evidence="3 4">
    <name type="scientific">Sporobacter termitidis DSM 10068</name>
    <dbReference type="NCBI Taxonomy" id="1123282"/>
    <lineage>
        <taxon>Bacteria</taxon>
        <taxon>Bacillati</taxon>
        <taxon>Bacillota</taxon>
        <taxon>Clostridia</taxon>
        <taxon>Eubacteriales</taxon>
        <taxon>Oscillospiraceae</taxon>
        <taxon>Sporobacter</taxon>
    </lineage>
</organism>
<dbReference type="EMBL" id="FQXV01000003">
    <property type="protein sequence ID" value="SHH83925.1"/>
    <property type="molecule type" value="Genomic_DNA"/>
</dbReference>
<reference evidence="3 4" key="1">
    <citation type="submission" date="2016-11" db="EMBL/GenBank/DDBJ databases">
        <authorList>
            <person name="Jaros S."/>
            <person name="Januszkiewicz K."/>
            <person name="Wedrychowicz H."/>
        </authorList>
    </citation>
    <scope>NUCLEOTIDE SEQUENCE [LARGE SCALE GENOMIC DNA]</scope>
    <source>
        <strain evidence="3 4">DSM 10068</strain>
    </source>
</reference>
<sequence>MVTFGSPLFWVLFSSAVLAACIFIFSIIRRHIIDRRLGGPDAAAQGQVLSSASQIDVLNDILADTGYAYDWRQNVFYSKLNTWQRKFGYCSLYDETSAPLGIVIDCEPIYFDYGGKKWLLELWKGQYGMAVGAEIGIYNTTGPALDIPGVFNGTFYDCAGDEDMLSMTYTLFREGKALFRRAARHWWLTGFMLGEYAAPPVLSMEASITFRDRDMRNAFLVGLTQAGYGAGEYRYSGNTVLVLYTRPHSRQPLPRRGLLGRLALHYDKWLVRRYKKLTKGLANMTDILETLRRKSPLLYNLALNLGRPRKFYKAHDKLRPYIEGR</sequence>
<protein>
    <recommendedName>
        <fullName evidence="2">DUF4474 domain-containing protein</fullName>
    </recommendedName>
</protein>
<feature type="transmembrane region" description="Helical" evidence="1">
    <location>
        <begin position="6"/>
        <end position="28"/>
    </location>
</feature>
<dbReference type="InterPro" id="IPR029322">
    <property type="entry name" value="DUF4474"/>
</dbReference>
<feature type="domain" description="DUF4474" evidence="2">
    <location>
        <begin position="58"/>
        <end position="299"/>
    </location>
</feature>
<dbReference type="Proteomes" id="UP000183995">
    <property type="component" value="Unassembled WGS sequence"/>
</dbReference>
<evidence type="ECO:0000313" key="4">
    <source>
        <dbReference type="Proteomes" id="UP000183995"/>
    </source>
</evidence>
<proteinExistence type="predicted"/>